<sequence length="55" mass="6679">MRLQRDLACFVEQYHIMELDFILVLWWKEALWVSIFPISEKIKGVFLRILLTIRG</sequence>
<dbReference type="PATRIC" id="fig|1395125.3.peg.202"/>
<name>U2LDA6_9BACT</name>
<reference evidence="1 2" key="1">
    <citation type="submission" date="2013-08" db="EMBL/GenBank/DDBJ databases">
        <authorList>
            <person name="Durkin A.S."/>
            <person name="Haft D.R."/>
            <person name="McCorrison J."/>
            <person name="Torralba M."/>
            <person name="Gillis M."/>
            <person name="Haft D.H."/>
            <person name="Methe B."/>
            <person name="Sutton G."/>
            <person name="Nelson K.E."/>
        </authorList>
    </citation>
    <scope>NUCLEOTIDE SEQUENCE [LARGE SCALE GENOMIC DNA]</scope>
    <source>
        <strain evidence="1 2">F0493</strain>
    </source>
</reference>
<comment type="caution">
    <text evidence="1">The sequence shown here is derived from an EMBL/GenBank/DDBJ whole genome shotgun (WGS) entry which is preliminary data.</text>
</comment>
<protein>
    <submittedName>
        <fullName evidence="1">Uncharacterized protein</fullName>
    </submittedName>
</protein>
<organism evidence="1 2">
    <name type="scientific">Segatella salivae F0493</name>
    <dbReference type="NCBI Taxonomy" id="1395125"/>
    <lineage>
        <taxon>Bacteria</taxon>
        <taxon>Pseudomonadati</taxon>
        <taxon>Bacteroidota</taxon>
        <taxon>Bacteroidia</taxon>
        <taxon>Bacteroidales</taxon>
        <taxon>Prevotellaceae</taxon>
        <taxon>Segatella</taxon>
    </lineage>
</organism>
<dbReference type="Proteomes" id="UP000017023">
    <property type="component" value="Unassembled WGS sequence"/>
</dbReference>
<dbReference type="AlphaFoldDB" id="U2LDA6"/>
<proteinExistence type="predicted"/>
<gene>
    <name evidence="1" type="ORF">HMPREF9145_0415</name>
</gene>
<evidence type="ECO:0000313" key="2">
    <source>
        <dbReference type="Proteomes" id="UP000017023"/>
    </source>
</evidence>
<evidence type="ECO:0000313" key="1">
    <source>
        <dbReference type="EMBL" id="ERK02478.1"/>
    </source>
</evidence>
<dbReference type="EMBL" id="AWGW01000006">
    <property type="protein sequence ID" value="ERK02478.1"/>
    <property type="molecule type" value="Genomic_DNA"/>
</dbReference>
<accession>U2LDA6</accession>